<organism evidence="1 2">
    <name type="scientific">Nocardioides bigeumensis</name>
    <dbReference type="NCBI Taxonomy" id="433657"/>
    <lineage>
        <taxon>Bacteria</taxon>
        <taxon>Bacillati</taxon>
        <taxon>Actinomycetota</taxon>
        <taxon>Actinomycetes</taxon>
        <taxon>Propionibacteriales</taxon>
        <taxon>Nocardioidaceae</taxon>
        <taxon>Nocardioides</taxon>
    </lineage>
</organism>
<evidence type="ECO:0000313" key="2">
    <source>
        <dbReference type="Proteomes" id="UP001500575"/>
    </source>
</evidence>
<name>A0ABN2XQP9_9ACTN</name>
<sequence>MTGIEQVHEGMQVVGSDGARVGTVDAVKMGDPGAVTTEGQQDPREPGLLSFVARGLGGGPELPRQERERLLRVGYIKLDKAGPLSGSAYLAADTIDRVIDDVVHLAVPGKIS</sequence>
<proteinExistence type="predicted"/>
<accession>A0ABN2XQP9</accession>
<protein>
    <recommendedName>
        <fullName evidence="3">DUF2171 domain-containing protein</fullName>
    </recommendedName>
</protein>
<dbReference type="EMBL" id="BAAAQQ010000002">
    <property type="protein sequence ID" value="GAA2114490.1"/>
    <property type="molecule type" value="Genomic_DNA"/>
</dbReference>
<evidence type="ECO:0008006" key="3">
    <source>
        <dbReference type="Google" id="ProtNLM"/>
    </source>
</evidence>
<evidence type="ECO:0000313" key="1">
    <source>
        <dbReference type="EMBL" id="GAA2114490.1"/>
    </source>
</evidence>
<gene>
    <name evidence="1" type="ORF">GCM10009843_02970</name>
</gene>
<keyword evidence="2" id="KW-1185">Reference proteome</keyword>
<reference evidence="1 2" key="1">
    <citation type="journal article" date="2019" name="Int. J. Syst. Evol. Microbiol.">
        <title>The Global Catalogue of Microorganisms (GCM) 10K type strain sequencing project: providing services to taxonomists for standard genome sequencing and annotation.</title>
        <authorList>
            <consortium name="The Broad Institute Genomics Platform"/>
            <consortium name="The Broad Institute Genome Sequencing Center for Infectious Disease"/>
            <person name="Wu L."/>
            <person name="Ma J."/>
        </authorList>
    </citation>
    <scope>NUCLEOTIDE SEQUENCE [LARGE SCALE GENOMIC DNA]</scope>
    <source>
        <strain evidence="1 2">JCM 16021</strain>
    </source>
</reference>
<dbReference type="Proteomes" id="UP001500575">
    <property type="component" value="Unassembled WGS sequence"/>
</dbReference>
<comment type="caution">
    <text evidence="1">The sequence shown here is derived from an EMBL/GenBank/DDBJ whole genome shotgun (WGS) entry which is preliminary data.</text>
</comment>